<reference evidence="3 4" key="1">
    <citation type="submission" date="2020-04" db="EMBL/GenBank/DDBJ databases">
        <title>Perkinsus olseni comparative genomics.</title>
        <authorList>
            <person name="Bogema D.R."/>
        </authorList>
    </citation>
    <scope>NUCLEOTIDE SEQUENCE [LARGE SCALE GENOMIC DNA]</scope>
    <source>
        <strain evidence="3">ATCC PRA-205</strain>
    </source>
</reference>
<feature type="signal peptide" evidence="2">
    <location>
        <begin position="1"/>
        <end position="18"/>
    </location>
</feature>
<proteinExistence type="predicted"/>
<keyword evidence="1" id="KW-0812">Transmembrane</keyword>
<keyword evidence="1" id="KW-1133">Transmembrane helix</keyword>
<evidence type="ECO:0000313" key="4">
    <source>
        <dbReference type="Proteomes" id="UP000574390"/>
    </source>
</evidence>
<dbReference type="AlphaFoldDB" id="A0A7J6SD17"/>
<feature type="transmembrane region" description="Helical" evidence="1">
    <location>
        <begin position="105"/>
        <end position="125"/>
    </location>
</feature>
<sequence>MTSLFYWVSILHFYACGGIDLNHVFEGSGGFEVAEDPILNGYNVVDETTLPGPGLILTSPGPTSMTLEDLIIQPELQPLPDVKIQEKDDDGASNLHDDLIAITRLLVAVVVILSVLVITTVWRLWITCRQQSSPMAPDEEYGARDDKRLGAPVHQTSGSKFNQMSLSLSAAESVAAPIPVSFFRGSTDAGDHLEAAV</sequence>
<accession>A0A7J6SD17</accession>
<evidence type="ECO:0000256" key="2">
    <source>
        <dbReference type="SAM" id="SignalP"/>
    </source>
</evidence>
<organism evidence="3 4">
    <name type="scientific">Perkinsus olseni</name>
    <name type="common">Perkinsus atlanticus</name>
    <dbReference type="NCBI Taxonomy" id="32597"/>
    <lineage>
        <taxon>Eukaryota</taxon>
        <taxon>Sar</taxon>
        <taxon>Alveolata</taxon>
        <taxon>Perkinsozoa</taxon>
        <taxon>Perkinsea</taxon>
        <taxon>Perkinsida</taxon>
        <taxon>Perkinsidae</taxon>
        <taxon>Perkinsus</taxon>
    </lineage>
</organism>
<gene>
    <name evidence="3" type="ORF">FOZ62_023458</name>
</gene>
<name>A0A7J6SD17_PEROL</name>
<feature type="chain" id="PRO_5029536338" evidence="2">
    <location>
        <begin position="19"/>
        <end position="197"/>
    </location>
</feature>
<dbReference type="Proteomes" id="UP000574390">
    <property type="component" value="Unassembled WGS sequence"/>
</dbReference>
<keyword evidence="1" id="KW-0472">Membrane</keyword>
<keyword evidence="2" id="KW-0732">Signal</keyword>
<comment type="caution">
    <text evidence="3">The sequence shown here is derived from an EMBL/GenBank/DDBJ whole genome shotgun (WGS) entry which is preliminary data.</text>
</comment>
<protein>
    <submittedName>
        <fullName evidence="3">Uncharacterized protein</fullName>
    </submittedName>
</protein>
<dbReference type="EMBL" id="JABANM010015799">
    <property type="protein sequence ID" value="KAF4730462.1"/>
    <property type="molecule type" value="Genomic_DNA"/>
</dbReference>
<evidence type="ECO:0000313" key="3">
    <source>
        <dbReference type="EMBL" id="KAF4730462.1"/>
    </source>
</evidence>
<evidence type="ECO:0000256" key="1">
    <source>
        <dbReference type="SAM" id="Phobius"/>
    </source>
</evidence>